<dbReference type="RefSeq" id="WP_094764446.1">
    <property type="nucleotide sequence ID" value="NZ_FUKQ01000026.1"/>
</dbReference>
<keyword evidence="15" id="KW-1185">Reference proteome</keyword>
<evidence type="ECO:0000256" key="1">
    <source>
        <dbReference type="ARBA" id="ARBA00004651"/>
    </source>
</evidence>
<evidence type="ECO:0000256" key="8">
    <source>
        <dbReference type="ARBA" id="ARBA00022985"/>
    </source>
</evidence>
<feature type="transmembrane region" description="Helical" evidence="12">
    <location>
        <begin position="64"/>
        <end position="84"/>
    </location>
</feature>
<dbReference type="Proteomes" id="UP000188342">
    <property type="component" value="Unassembled WGS sequence"/>
</dbReference>
<evidence type="ECO:0000256" key="12">
    <source>
        <dbReference type="SAM" id="Phobius"/>
    </source>
</evidence>
<keyword evidence="4" id="KW-0444">Lipid biosynthesis</keyword>
<dbReference type="GO" id="GO:0009103">
    <property type="term" value="P:lipopolysaccharide biosynthetic process"/>
    <property type="evidence" value="ECO:0007669"/>
    <property type="project" value="UniProtKB-KW"/>
</dbReference>
<evidence type="ECO:0000256" key="10">
    <source>
        <dbReference type="ARBA" id="ARBA00023098"/>
    </source>
</evidence>
<evidence type="ECO:0000256" key="9">
    <source>
        <dbReference type="ARBA" id="ARBA00022989"/>
    </source>
</evidence>
<evidence type="ECO:0000256" key="4">
    <source>
        <dbReference type="ARBA" id="ARBA00022516"/>
    </source>
</evidence>
<dbReference type="SUPFAM" id="SSF103481">
    <property type="entry name" value="Multidrug resistance efflux transporter EmrE"/>
    <property type="match status" value="1"/>
</dbReference>
<gene>
    <name evidence="14" type="ORF">FM114_06905</name>
</gene>
<dbReference type="GO" id="GO:0005886">
    <property type="term" value="C:plasma membrane"/>
    <property type="evidence" value="ECO:0007669"/>
    <property type="project" value="UniProtKB-SubCell"/>
</dbReference>
<keyword evidence="3" id="KW-1003">Cell membrane</keyword>
<proteinExistence type="inferred from homology"/>
<dbReference type="PANTHER" id="PTHR30561">
    <property type="entry name" value="SMR FAMILY PROTON-DEPENDENT DRUG EFFLUX TRANSPORTER SUGE"/>
    <property type="match status" value="1"/>
</dbReference>
<keyword evidence="10" id="KW-0443">Lipid metabolism</keyword>
<evidence type="ECO:0000259" key="13">
    <source>
        <dbReference type="Pfam" id="PF00892"/>
    </source>
</evidence>
<dbReference type="GO" id="GO:0022857">
    <property type="term" value="F:transmembrane transporter activity"/>
    <property type="evidence" value="ECO:0007669"/>
    <property type="project" value="InterPro"/>
</dbReference>
<dbReference type="EMBL" id="FUKQ01000026">
    <property type="protein sequence ID" value="SJN30076.1"/>
    <property type="molecule type" value="Genomic_DNA"/>
</dbReference>
<evidence type="ECO:0000256" key="3">
    <source>
        <dbReference type="ARBA" id="ARBA00022475"/>
    </source>
</evidence>
<accession>A0A1R4JDI4</accession>
<keyword evidence="11 12" id="KW-0472">Membrane</keyword>
<keyword evidence="9 12" id="KW-1133">Transmembrane helix</keyword>
<name>A0A1R4JDI4_9ACTN</name>
<dbReference type="Pfam" id="PF00892">
    <property type="entry name" value="EamA"/>
    <property type="match status" value="1"/>
</dbReference>
<keyword evidence="5" id="KW-0997">Cell inner membrane</keyword>
<evidence type="ECO:0000256" key="11">
    <source>
        <dbReference type="ARBA" id="ARBA00023136"/>
    </source>
</evidence>
<keyword evidence="7 12" id="KW-0812">Transmembrane</keyword>
<organism evidence="14 15">
    <name type="scientific">Luteococcus japonicus LSP_Lj1</name>
    <dbReference type="NCBI Taxonomy" id="1255658"/>
    <lineage>
        <taxon>Bacteria</taxon>
        <taxon>Bacillati</taxon>
        <taxon>Actinomycetota</taxon>
        <taxon>Actinomycetes</taxon>
        <taxon>Propionibacteriales</taxon>
        <taxon>Propionibacteriaceae</taxon>
        <taxon>Luteococcus</taxon>
    </lineage>
</organism>
<feature type="transmembrane region" description="Helical" evidence="12">
    <location>
        <begin position="37"/>
        <end position="57"/>
    </location>
</feature>
<feature type="domain" description="EamA" evidence="13">
    <location>
        <begin position="5"/>
        <end position="107"/>
    </location>
</feature>
<keyword evidence="8" id="KW-0448">Lipopolysaccharide biosynthesis</keyword>
<dbReference type="InterPro" id="IPR037185">
    <property type="entry name" value="EmrE-like"/>
</dbReference>
<dbReference type="Gene3D" id="1.10.3730.20">
    <property type="match status" value="1"/>
</dbReference>
<feature type="transmembrane region" description="Helical" evidence="12">
    <location>
        <begin position="90"/>
        <end position="108"/>
    </location>
</feature>
<evidence type="ECO:0000256" key="6">
    <source>
        <dbReference type="ARBA" id="ARBA00022556"/>
    </source>
</evidence>
<dbReference type="InterPro" id="IPR000620">
    <property type="entry name" value="EamA_dom"/>
</dbReference>
<evidence type="ECO:0000256" key="2">
    <source>
        <dbReference type="ARBA" id="ARBA00007362"/>
    </source>
</evidence>
<evidence type="ECO:0000313" key="14">
    <source>
        <dbReference type="EMBL" id="SJN30076.1"/>
    </source>
</evidence>
<dbReference type="OrthoDB" id="3732622at2"/>
<dbReference type="AlphaFoldDB" id="A0A1R4JDI4"/>
<evidence type="ECO:0000256" key="5">
    <source>
        <dbReference type="ARBA" id="ARBA00022519"/>
    </source>
</evidence>
<evidence type="ECO:0000256" key="7">
    <source>
        <dbReference type="ARBA" id="ARBA00022692"/>
    </source>
</evidence>
<comment type="similarity">
    <text evidence="2">Belongs to the EamA transporter family.</text>
</comment>
<dbReference type="PANTHER" id="PTHR30561:SF9">
    <property type="entry name" value="4-AMINO-4-DEOXY-L-ARABINOSE-PHOSPHOUNDECAPRENOL FLIPPASE SUBUNIT ARNF-RELATED"/>
    <property type="match status" value="1"/>
</dbReference>
<reference evidence="14 15" key="1">
    <citation type="submission" date="2017-02" db="EMBL/GenBank/DDBJ databases">
        <authorList>
            <person name="Peterson S.W."/>
        </authorList>
    </citation>
    <scope>NUCLEOTIDE SEQUENCE [LARGE SCALE GENOMIC DNA]</scope>
    <source>
        <strain evidence="14 15">LSP_Lj1</strain>
    </source>
</reference>
<keyword evidence="6" id="KW-0441">Lipid A biosynthesis</keyword>
<dbReference type="InterPro" id="IPR000390">
    <property type="entry name" value="Small_drug/metabolite_transptr"/>
</dbReference>
<sequence>MLLWSAVLLMTLLGSVASLMLKFASADLRPTSLLRDWHFYAGGFGYLLAALLNIWVLRHLDLSVVLPLTALTYVWTLGIARLVLGELLTWRKVLGVALILVGVVLISVA</sequence>
<dbReference type="STRING" id="1255658.FM114_06905"/>
<comment type="subcellular location">
    <subcellularLocation>
        <location evidence="1">Cell membrane</location>
        <topology evidence="1">Multi-pass membrane protein</topology>
    </subcellularLocation>
</comment>
<protein>
    <submittedName>
        <fullName evidence="14">Predicted permease</fullName>
    </submittedName>
</protein>
<evidence type="ECO:0000313" key="15">
    <source>
        <dbReference type="Proteomes" id="UP000188342"/>
    </source>
</evidence>